<reference evidence="1 2" key="1">
    <citation type="journal article" date="2012" name="Proc. Natl. Acad. Sci. U.S.A.">
        <title>Comparative genomics of Ceriporiopsis subvermispora and Phanerochaete chrysosporium provide insight into selective ligninolysis.</title>
        <authorList>
            <person name="Fernandez-Fueyo E."/>
            <person name="Ruiz-Duenas F.J."/>
            <person name="Ferreira P."/>
            <person name="Floudas D."/>
            <person name="Hibbett D.S."/>
            <person name="Canessa P."/>
            <person name="Larrondo L.F."/>
            <person name="James T.Y."/>
            <person name="Seelenfreund D."/>
            <person name="Lobos S."/>
            <person name="Polanco R."/>
            <person name="Tello M."/>
            <person name="Honda Y."/>
            <person name="Watanabe T."/>
            <person name="Watanabe T."/>
            <person name="Ryu J.S."/>
            <person name="Kubicek C.P."/>
            <person name="Schmoll M."/>
            <person name="Gaskell J."/>
            <person name="Hammel K.E."/>
            <person name="St John F.J."/>
            <person name="Vanden Wymelenberg A."/>
            <person name="Sabat G."/>
            <person name="Splinter BonDurant S."/>
            <person name="Syed K."/>
            <person name="Yadav J.S."/>
            <person name="Doddapaneni H."/>
            <person name="Subramanian V."/>
            <person name="Lavin J.L."/>
            <person name="Oguiza J.A."/>
            <person name="Perez G."/>
            <person name="Pisabarro A.G."/>
            <person name="Ramirez L."/>
            <person name="Santoyo F."/>
            <person name="Master E."/>
            <person name="Coutinho P.M."/>
            <person name="Henrissat B."/>
            <person name="Lombard V."/>
            <person name="Magnuson J.K."/>
            <person name="Kuees U."/>
            <person name="Hori C."/>
            <person name="Igarashi K."/>
            <person name="Samejima M."/>
            <person name="Held B.W."/>
            <person name="Barry K.W."/>
            <person name="LaButti K.M."/>
            <person name="Lapidus A."/>
            <person name="Lindquist E.A."/>
            <person name="Lucas S.M."/>
            <person name="Riley R."/>
            <person name="Salamov A.A."/>
            <person name="Hoffmeister D."/>
            <person name="Schwenk D."/>
            <person name="Hadar Y."/>
            <person name="Yarden O."/>
            <person name="de Vries R.P."/>
            <person name="Wiebenga A."/>
            <person name="Stenlid J."/>
            <person name="Eastwood D."/>
            <person name="Grigoriev I.V."/>
            <person name="Berka R.M."/>
            <person name="Blanchette R.A."/>
            <person name="Kersten P."/>
            <person name="Martinez A.T."/>
            <person name="Vicuna R."/>
            <person name="Cullen D."/>
        </authorList>
    </citation>
    <scope>NUCLEOTIDE SEQUENCE [LARGE SCALE GENOMIC DNA]</scope>
    <source>
        <strain evidence="1 2">B</strain>
    </source>
</reference>
<name>M2RCG5_CERS8</name>
<accession>M2RCG5</accession>
<evidence type="ECO:0000313" key="2">
    <source>
        <dbReference type="Proteomes" id="UP000016930"/>
    </source>
</evidence>
<dbReference type="EMBL" id="KB445798">
    <property type="protein sequence ID" value="EMD36476.1"/>
    <property type="molecule type" value="Genomic_DNA"/>
</dbReference>
<dbReference type="AlphaFoldDB" id="M2RCG5"/>
<proteinExistence type="predicted"/>
<dbReference type="HOGENOM" id="CLU_2333438_0_0_1"/>
<evidence type="ECO:0000313" key="1">
    <source>
        <dbReference type="EMBL" id="EMD36476.1"/>
    </source>
</evidence>
<organism evidence="1 2">
    <name type="scientific">Ceriporiopsis subvermispora (strain B)</name>
    <name type="common">White-rot fungus</name>
    <name type="synonym">Gelatoporia subvermispora</name>
    <dbReference type="NCBI Taxonomy" id="914234"/>
    <lineage>
        <taxon>Eukaryota</taxon>
        <taxon>Fungi</taxon>
        <taxon>Dikarya</taxon>
        <taxon>Basidiomycota</taxon>
        <taxon>Agaricomycotina</taxon>
        <taxon>Agaricomycetes</taxon>
        <taxon>Polyporales</taxon>
        <taxon>Gelatoporiaceae</taxon>
        <taxon>Gelatoporia</taxon>
    </lineage>
</organism>
<gene>
    <name evidence="1" type="ORF">CERSUDRAFT_115507</name>
</gene>
<dbReference type="Proteomes" id="UP000016930">
    <property type="component" value="Unassembled WGS sequence"/>
</dbReference>
<sequence>MSLRSNITGETYVVRKFAADHLERPEVESVCAYAYTTARANLVSDSCETGTHLRSVDLQVAPYGTVYLTGVCWCESKLAEIARRGQSISNRPTLSGTK</sequence>
<protein>
    <submittedName>
        <fullName evidence="1">Uncharacterized protein</fullName>
    </submittedName>
</protein>
<keyword evidence="2" id="KW-1185">Reference proteome</keyword>